<sequence>MLQEGIIVPRNSPFSSPIILVKKKDGTWRFCTDCRALNAITVKDSFPIPTVDELIDEL</sequence>
<dbReference type="EMBL" id="CM003613">
    <property type="protein sequence ID" value="KYP55898.1"/>
    <property type="molecule type" value="Genomic_DNA"/>
</dbReference>
<dbReference type="SUPFAM" id="SSF56672">
    <property type="entry name" value="DNA/RNA polymerases"/>
    <property type="match status" value="1"/>
</dbReference>
<dbReference type="Gene3D" id="3.10.10.10">
    <property type="entry name" value="HIV Type 1 Reverse Transcriptase, subunit A, domain 1"/>
    <property type="match status" value="1"/>
</dbReference>
<accession>A0A151SM85</accession>
<dbReference type="PANTHER" id="PTHR24559:SF444">
    <property type="entry name" value="REVERSE TRANSCRIPTASE DOMAIN-CONTAINING PROTEIN"/>
    <property type="match status" value="1"/>
</dbReference>
<protein>
    <submittedName>
        <fullName evidence="1">Transposon Ty3-I Gag-Pol polyprotein</fullName>
    </submittedName>
</protein>
<reference evidence="1 2" key="1">
    <citation type="journal article" date="2012" name="Nat. Biotechnol.">
        <title>Draft genome sequence of pigeonpea (Cajanus cajan), an orphan legume crop of resource-poor farmers.</title>
        <authorList>
            <person name="Varshney R.K."/>
            <person name="Chen W."/>
            <person name="Li Y."/>
            <person name="Bharti A.K."/>
            <person name="Saxena R.K."/>
            <person name="Schlueter J.A."/>
            <person name="Donoghue M.T."/>
            <person name="Azam S."/>
            <person name="Fan G."/>
            <person name="Whaley A.M."/>
            <person name="Farmer A.D."/>
            <person name="Sheridan J."/>
            <person name="Iwata A."/>
            <person name="Tuteja R."/>
            <person name="Penmetsa R.V."/>
            <person name="Wu W."/>
            <person name="Upadhyaya H.D."/>
            <person name="Yang S.P."/>
            <person name="Shah T."/>
            <person name="Saxena K.B."/>
            <person name="Michael T."/>
            <person name="McCombie W.R."/>
            <person name="Yang B."/>
            <person name="Zhang G."/>
            <person name="Yang H."/>
            <person name="Wang J."/>
            <person name="Spillane C."/>
            <person name="Cook D.R."/>
            <person name="May G.D."/>
            <person name="Xu X."/>
            <person name="Jackson S.A."/>
        </authorList>
    </citation>
    <scope>NUCLEOTIDE SEQUENCE [LARGE SCALE GENOMIC DNA]</scope>
    <source>
        <strain evidence="2">cv. Asha</strain>
    </source>
</reference>
<dbReference type="AlphaFoldDB" id="A0A151SM85"/>
<dbReference type="Gramene" id="C.cajan_02073.t">
    <property type="protein sequence ID" value="C.cajan_02073.t.cds1"/>
    <property type="gene ID" value="C.cajan_02073"/>
</dbReference>
<proteinExistence type="predicted"/>
<dbReference type="STRING" id="3821.A0A151SM85"/>
<dbReference type="InterPro" id="IPR053134">
    <property type="entry name" value="RNA-dir_DNA_polymerase"/>
</dbReference>
<organism evidence="1 2">
    <name type="scientific">Cajanus cajan</name>
    <name type="common">Pigeon pea</name>
    <name type="synonym">Cajanus indicus</name>
    <dbReference type="NCBI Taxonomy" id="3821"/>
    <lineage>
        <taxon>Eukaryota</taxon>
        <taxon>Viridiplantae</taxon>
        <taxon>Streptophyta</taxon>
        <taxon>Embryophyta</taxon>
        <taxon>Tracheophyta</taxon>
        <taxon>Spermatophyta</taxon>
        <taxon>Magnoliopsida</taxon>
        <taxon>eudicotyledons</taxon>
        <taxon>Gunneridae</taxon>
        <taxon>Pentapetalae</taxon>
        <taxon>rosids</taxon>
        <taxon>fabids</taxon>
        <taxon>Fabales</taxon>
        <taxon>Fabaceae</taxon>
        <taxon>Papilionoideae</taxon>
        <taxon>50 kb inversion clade</taxon>
        <taxon>NPAAA clade</taxon>
        <taxon>indigoferoid/millettioid clade</taxon>
        <taxon>Phaseoleae</taxon>
        <taxon>Cajanus</taxon>
    </lineage>
</organism>
<name>A0A151SM85_CAJCA</name>
<dbReference type="InterPro" id="IPR043502">
    <property type="entry name" value="DNA/RNA_pol_sf"/>
</dbReference>
<dbReference type="PANTHER" id="PTHR24559">
    <property type="entry name" value="TRANSPOSON TY3-I GAG-POL POLYPROTEIN"/>
    <property type="match status" value="1"/>
</dbReference>
<evidence type="ECO:0000313" key="1">
    <source>
        <dbReference type="EMBL" id="KYP55898.1"/>
    </source>
</evidence>
<gene>
    <name evidence="1" type="ORF">KK1_002124</name>
</gene>
<dbReference type="Proteomes" id="UP000075243">
    <property type="component" value="Chromosome 11"/>
</dbReference>
<keyword evidence="2" id="KW-1185">Reference proteome</keyword>
<evidence type="ECO:0000313" key="2">
    <source>
        <dbReference type="Proteomes" id="UP000075243"/>
    </source>
</evidence>